<proteinExistence type="predicted"/>
<evidence type="ECO:0000313" key="3">
    <source>
        <dbReference type="Proteomes" id="UP000719766"/>
    </source>
</evidence>
<name>A0A9P7ASX3_9AGAM</name>
<dbReference type="RefSeq" id="XP_041160849.1">
    <property type="nucleotide sequence ID" value="XM_041296404.1"/>
</dbReference>
<protein>
    <submittedName>
        <fullName evidence="2">Uncharacterized protein</fullName>
    </submittedName>
</protein>
<feature type="non-terminal residue" evidence="2">
    <location>
        <position position="118"/>
    </location>
</feature>
<comment type="caution">
    <text evidence="2">The sequence shown here is derived from an EMBL/GenBank/DDBJ whole genome shotgun (WGS) entry which is preliminary data.</text>
</comment>
<feature type="region of interest" description="Disordered" evidence="1">
    <location>
        <begin position="1"/>
        <end position="21"/>
    </location>
</feature>
<dbReference type="AlphaFoldDB" id="A0A9P7ASX3"/>
<feature type="non-terminal residue" evidence="2">
    <location>
        <position position="1"/>
    </location>
</feature>
<gene>
    <name evidence="2" type="ORF">HD556DRAFT_1202181</name>
</gene>
<keyword evidence="3" id="KW-1185">Reference proteome</keyword>
<organism evidence="2 3">
    <name type="scientific">Suillus plorans</name>
    <dbReference type="NCBI Taxonomy" id="116603"/>
    <lineage>
        <taxon>Eukaryota</taxon>
        <taxon>Fungi</taxon>
        <taxon>Dikarya</taxon>
        <taxon>Basidiomycota</taxon>
        <taxon>Agaricomycotina</taxon>
        <taxon>Agaricomycetes</taxon>
        <taxon>Agaricomycetidae</taxon>
        <taxon>Boletales</taxon>
        <taxon>Suillineae</taxon>
        <taxon>Suillaceae</taxon>
        <taxon>Suillus</taxon>
    </lineage>
</organism>
<evidence type="ECO:0000256" key="1">
    <source>
        <dbReference type="SAM" id="MobiDB-lite"/>
    </source>
</evidence>
<sequence length="118" mass="12787">PPLPQEEPGTPPAAVQDQPALIPYKTQPDSMGLFRIYAQHPTLILIGNEGLDAIADAPTFETQGNSHLERSQIVPGLPSSDIRPEDIFSAFSSPTAGLLFCWQYSGSNSKSNAEMRHL</sequence>
<dbReference type="GeneID" id="64590168"/>
<evidence type="ECO:0000313" key="2">
    <source>
        <dbReference type="EMBL" id="KAG1794810.1"/>
    </source>
</evidence>
<dbReference type="OrthoDB" id="3208495at2759"/>
<feature type="compositionally biased region" description="Pro residues" evidence="1">
    <location>
        <begin position="1"/>
        <end position="11"/>
    </location>
</feature>
<dbReference type="EMBL" id="JABBWE010000024">
    <property type="protein sequence ID" value="KAG1794810.1"/>
    <property type="molecule type" value="Genomic_DNA"/>
</dbReference>
<accession>A0A9P7ASX3</accession>
<dbReference type="Proteomes" id="UP000719766">
    <property type="component" value="Unassembled WGS sequence"/>
</dbReference>
<reference evidence="2" key="1">
    <citation type="journal article" date="2020" name="New Phytol.">
        <title>Comparative genomics reveals dynamic genome evolution in host specialist ectomycorrhizal fungi.</title>
        <authorList>
            <person name="Lofgren L.A."/>
            <person name="Nguyen N.H."/>
            <person name="Vilgalys R."/>
            <person name="Ruytinx J."/>
            <person name="Liao H.L."/>
            <person name="Branco S."/>
            <person name="Kuo A."/>
            <person name="LaButti K."/>
            <person name="Lipzen A."/>
            <person name="Andreopoulos W."/>
            <person name="Pangilinan J."/>
            <person name="Riley R."/>
            <person name="Hundley H."/>
            <person name="Na H."/>
            <person name="Barry K."/>
            <person name="Grigoriev I.V."/>
            <person name="Stajich J.E."/>
            <person name="Kennedy P.G."/>
        </authorList>
    </citation>
    <scope>NUCLEOTIDE SEQUENCE</scope>
    <source>
        <strain evidence="2">S12</strain>
    </source>
</reference>